<dbReference type="EMBL" id="VAUV01000011">
    <property type="protein sequence ID" value="TLD69867.1"/>
    <property type="molecule type" value="Genomic_DNA"/>
</dbReference>
<evidence type="ECO:0000313" key="2">
    <source>
        <dbReference type="EMBL" id="TLD69867.1"/>
    </source>
</evidence>
<organism evidence="2 3">
    <name type="scientific">Phragmitibacter flavus</name>
    <dbReference type="NCBI Taxonomy" id="2576071"/>
    <lineage>
        <taxon>Bacteria</taxon>
        <taxon>Pseudomonadati</taxon>
        <taxon>Verrucomicrobiota</taxon>
        <taxon>Verrucomicrobiia</taxon>
        <taxon>Verrucomicrobiales</taxon>
        <taxon>Verrucomicrobiaceae</taxon>
        <taxon>Phragmitibacter</taxon>
    </lineage>
</organism>
<accession>A0A5R8KCA7</accession>
<keyword evidence="3" id="KW-1185">Reference proteome</keyword>
<keyword evidence="1" id="KW-1133">Transmembrane helix</keyword>
<keyword evidence="1" id="KW-0472">Membrane</keyword>
<dbReference type="RefSeq" id="WP_138087325.1">
    <property type="nucleotide sequence ID" value="NZ_VAUV01000011.1"/>
</dbReference>
<gene>
    <name evidence="2" type="ORF">FEM03_16240</name>
</gene>
<dbReference type="Proteomes" id="UP000306196">
    <property type="component" value="Unassembled WGS sequence"/>
</dbReference>
<proteinExistence type="predicted"/>
<reference evidence="2 3" key="1">
    <citation type="submission" date="2019-05" db="EMBL/GenBank/DDBJ databases">
        <title>Verrucobacter flavum gen. nov., sp. nov. a new member of the family Verrucomicrobiaceae.</title>
        <authorList>
            <person name="Szuroczki S."/>
            <person name="Abbaszade G."/>
            <person name="Szabo A."/>
            <person name="Felfoldi T."/>
            <person name="Schumann P."/>
            <person name="Boka K."/>
            <person name="Keki Z."/>
            <person name="Toumi M."/>
            <person name="Toth E."/>
        </authorList>
    </citation>
    <scope>NUCLEOTIDE SEQUENCE [LARGE SCALE GENOMIC DNA]</scope>
    <source>
        <strain evidence="2 3">MG-N-17</strain>
    </source>
</reference>
<sequence length="394" mass="42469">MIIWTGHGILIPIAAIFGFIAGFVLSGVTKDSLNLEWGSQWSLAAAVWGATMMVWIYAKSLGKTTEQTLLDPRTRQPVLLRKKHTFFFITGSGWMMLLGFLAIGGTVLAFIGPKAGANTDSSMVVDEPSMKAFKEADRLIVGASGGVAHGNTAKAKELAEQFSTLISAYREMGVEEGKKKPVVSLSKGQFLTYCLLTKEKCVFLVHVPELRKFSDDAKDFICQAAWRSAQELAHHLEVKPVTLGVGVRGALLYERAMSGKLAELGGDARAGLVEEVEGMDGRDLLAGFFEKAEEGGLQIETAEEDVSVPVAPVEISSGNSNSPPAVALAELPTPARDWKGADGRVLNAILTGFVNAEGSVGEFKRSDGQVFQVPVDRFDAATQEELKRLHRSIQ</sequence>
<dbReference type="OrthoDB" id="194800at2"/>
<keyword evidence="1" id="KW-0812">Transmembrane</keyword>
<feature type="transmembrane region" description="Helical" evidence="1">
    <location>
        <begin position="40"/>
        <end position="58"/>
    </location>
</feature>
<name>A0A5R8KCA7_9BACT</name>
<dbReference type="AlphaFoldDB" id="A0A5R8KCA7"/>
<protein>
    <submittedName>
        <fullName evidence="2">Uncharacterized protein</fullName>
    </submittedName>
</protein>
<evidence type="ECO:0000256" key="1">
    <source>
        <dbReference type="SAM" id="Phobius"/>
    </source>
</evidence>
<comment type="caution">
    <text evidence="2">The sequence shown here is derived from an EMBL/GenBank/DDBJ whole genome shotgun (WGS) entry which is preliminary data.</text>
</comment>
<feature type="transmembrane region" description="Helical" evidence="1">
    <location>
        <begin position="9"/>
        <end position="28"/>
    </location>
</feature>
<evidence type="ECO:0000313" key="3">
    <source>
        <dbReference type="Proteomes" id="UP000306196"/>
    </source>
</evidence>
<feature type="transmembrane region" description="Helical" evidence="1">
    <location>
        <begin position="85"/>
        <end position="111"/>
    </location>
</feature>